<name>A0A6X8N625_SALET</name>
<reference evidence="1" key="2">
    <citation type="submission" date="2019-10" db="EMBL/GenBank/DDBJ databases">
        <authorList>
            <consortium name="NCBI Pathogen Detection Project"/>
        </authorList>
    </citation>
    <scope>NUCLEOTIDE SEQUENCE</scope>
    <source>
        <strain evidence="1">Salmonella enterica</strain>
    </source>
</reference>
<evidence type="ECO:0000313" key="1">
    <source>
        <dbReference type="EMBL" id="HAB2079836.1"/>
    </source>
</evidence>
<dbReference type="AlphaFoldDB" id="A0A6X8N625"/>
<gene>
    <name evidence="1" type="ORF">GB173_24120</name>
</gene>
<organism evidence="1">
    <name type="scientific">Salmonella enterica subsp. enterica serovar Give</name>
    <dbReference type="NCBI Taxonomy" id="46626"/>
    <lineage>
        <taxon>Bacteria</taxon>
        <taxon>Pseudomonadati</taxon>
        <taxon>Pseudomonadota</taxon>
        <taxon>Gammaproteobacteria</taxon>
        <taxon>Enterobacterales</taxon>
        <taxon>Enterobacteriaceae</taxon>
        <taxon>Salmonella</taxon>
    </lineage>
</organism>
<reference evidence="1" key="1">
    <citation type="journal article" date="2018" name="Genome Biol.">
        <title>SKESA: strategic k-mer extension for scrupulous assemblies.</title>
        <authorList>
            <person name="Souvorov A."/>
            <person name="Agarwala R."/>
            <person name="Lipman D.J."/>
        </authorList>
    </citation>
    <scope>NUCLEOTIDE SEQUENCE</scope>
    <source>
        <strain evidence="1">Salmonella enterica</strain>
    </source>
</reference>
<feature type="non-terminal residue" evidence="1">
    <location>
        <position position="45"/>
    </location>
</feature>
<keyword evidence="1" id="KW-0645">Protease</keyword>
<comment type="caution">
    <text evidence="1">The sequence shown here is derived from an EMBL/GenBank/DDBJ whole genome shotgun (WGS) entry which is preliminary data.</text>
</comment>
<dbReference type="EMBL" id="DAAFYW010000045">
    <property type="protein sequence ID" value="HAB2079836.1"/>
    <property type="molecule type" value="Genomic_DNA"/>
</dbReference>
<accession>A0A6X8N625</accession>
<dbReference type="GO" id="GO:0006508">
    <property type="term" value="P:proteolysis"/>
    <property type="evidence" value="ECO:0007669"/>
    <property type="project" value="UniProtKB-KW"/>
</dbReference>
<proteinExistence type="predicted"/>
<sequence>MKNTDFEIRTSELTASNKKLVGYAVRWNSLSEIIWDEFREQFTPG</sequence>
<keyword evidence="1" id="KW-0378">Hydrolase</keyword>
<protein>
    <submittedName>
        <fullName evidence="1">HK97 family phage prohead protease</fullName>
    </submittedName>
</protein>
<dbReference type="GO" id="GO:0008233">
    <property type="term" value="F:peptidase activity"/>
    <property type="evidence" value="ECO:0007669"/>
    <property type="project" value="UniProtKB-KW"/>
</dbReference>